<evidence type="ECO:0000256" key="1">
    <source>
        <dbReference type="SAM" id="MobiDB-lite"/>
    </source>
</evidence>
<proteinExistence type="predicted"/>
<feature type="compositionally biased region" description="Low complexity" evidence="1">
    <location>
        <begin position="190"/>
        <end position="232"/>
    </location>
</feature>
<accession>A0ABZ2R3G6</accession>
<keyword evidence="3" id="KW-1185">Reference proteome</keyword>
<feature type="region of interest" description="Disordered" evidence="1">
    <location>
        <begin position="144"/>
        <end position="241"/>
    </location>
</feature>
<organism evidence="2 3">
    <name type="scientific">Pseudarthrobacter quantipunctorum</name>
    <dbReference type="NCBI Taxonomy" id="3128980"/>
    <lineage>
        <taxon>Bacteria</taxon>
        <taxon>Bacillati</taxon>
        <taxon>Actinomycetota</taxon>
        <taxon>Actinomycetes</taxon>
        <taxon>Micrococcales</taxon>
        <taxon>Micrococcaceae</taxon>
        <taxon>Pseudarthrobacter</taxon>
    </lineage>
</organism>
<dbReference type="InterPro" id="IPR021391">
    <property type="entry name" value="DUF3027"/>
</dbReference>
<dbReference type="Proteomes" id="UP001623384">
    <property type="component" value="Chromosome"/>
</dbReference>
<name>A0ABZ2R3G6_9MICC</name>
<sequence length="241" mass="25046">MNPEAEQPVPAVPEQDGTTTAGPAAAGPAVAGAKAASKRRAGVPVWRTGKPDAFLAAAVDTARAAVEEITAAPTIGRHLAAKSEGDRLVTHLFESRLPGYLGWQWYAVLTRNSRSKVVTVSELGLLPSEDAILAPEWVPWAERVRPEDEQEQDQEQDQIRVGKPETGGQEANPADGETPADAQGAGSLDAAATEPAASWPAVEPADAVAAAPGAPDQFAEAQFAEAQPAEAQPAEDRAAKP</sequence>
<dbReference type="RefSeq" id="WP_406633938.1">
    <property type="nucleotide sequence ID" value="NZ_CP148033.1"/>
</dbReference>
<reference evidence="2 3" key="1">
    <citation type="submission" date="2024-03" db="EMBL/GenBank/DDBJ databases">
        <title>Rhodococcus navarretei sp. nov. and Pseudarthrobacter quantumdoti sp. nov., two new species with the ability to biosynthesize Quantum Dots isolated from soil samples at Union Glacier, Antarctica.</title>
        <authorList>
            <person name="Vargas M."/>
        </authorList>
    </citation>
    <scope>NUCLEOTIDE SEQUENCE [LARGE SCALE GENOMIC DNA]</scope>
    <source>
        <strain evidence="2 3">RC-2-3</strain>
    </source>
</reference>
<protein>
    <submittedName>
        <fullName evidence="2">DUF3027 domain-containing protein</fullName>
    </submittedName>
</protein>
<evidence type="ECO:0000313" key="3">
    <source>
        <dbReference type="Proteomes" id="UP001623384"/>
    </source>
</evidence>
<dbReference type="Pfam" id="PF11228">
    <property type="entry name" value="DUF3027"/>
    <property type="match status" value="1"/>
</dbReference>
<dbReference type="EMBL" id="CP148033">
    <property type="protein sequence ID" value="WXK92336.1"/>
    <property type="molecule type" value="Genomic_DNA"/>
</dbReference>
<feature type="region of interest" description="Disordered" evidence="1">
    <location>
        <begin position="1"/>
        <end position="28"/>
    </location>
</feature>
<gene>
    <name evidence="2" type="ORF">WHH00_14785</name>
</gene>
<evidence type="ECO:0000313" key="2">
    <source>
        <dbReference type="EMBL" id="WXK92336.1"/>
    </source>
</evidence>